<dbReference type="GO" id="GO:0005886">
    <property type="term" value="C:plasma membrane"/>
    <property type="evidence" value="ECO:0007669"/>
    <property type="project" value="TreeGrafter"/>
</dbReference>
<evidence type="ECO:0000256" key="7">
    <source>
        <dbReference type="ARBA" id="ARBA00022989"/>
    </source>
</evidence>
<feature type="transmembrane region" description="Helical" evidence="9">
    <location>
        <begin position="391"/>
        <end position="410"/>
    </location>
</feature>
<dbReference type="InterPro" id="IPR027417">
    <property type="entry name" value="P-loop_NTPase"/>
</dbReference>
<proteinExistence type="inferred from homology"/>
<feature type="domain" description="ABC transporter" evidence="10">
    <location>
        <begin position="50"/>
        <end position="295"/>
    </location>
</feature>
<dbReference type="PROSITE" id="PS50893">
    <property type="entry name" value="ABC_TRANSPORTER_2"/>
    <property type="match status" value="1"/>
</dbReference>
<evidence type="ECO:0000256" key="6">
    <source>
        <dbReference type="ARBA" id="ARBA00022840"/>
    </source>
</evidence>
<dbReference type="EMBL" id="HBUF01222068">
    <property type="protein sequence ID" value="CAG6669818.1"/>
    <property type="molecule type" value="Transcribed_RNA"/>
</dbReference>
<feature type="transmembrane region" description="Helical" evidence="9">
    <location>
        <begin position="620"/>
        <end position="638"/>
    </location>
</feature>
<dbReference type="GO" id="GO:0016887">
    <property type="term" value="F:ATP hydrolysis activity"/>
    <property type="evidence" value="ECO:0007669"/>
    <property type="project" value="InterPro"/>
</dbReference>
<dbReference type="GO" id="GO:0005524">
    <property type="term" value="F:ATP binding"/>
    <property type="evidence" value="ECO:0007669"/>
    <property type="project" value="UniProtKB-KW"/>
</dbReference>
<name>A0A8D8SHJ5_9HEMI</name>
<evidence type="ECO:0000313" key="11">
    <source>
        <dbReference type="EMBL" id="CAG6669818.1"/>
    </source>
</evidence>
<dbReference type="SUPFAM" id="SSF52540">
    <property type="entry name" value="P-loop containing nucleoside triphosphate hydrolases"/>
    <property type="match status" value="1"/>
</dbReference>
<dbReference type="Pfam" id="PF00005">
    <property type="entry name" value="ABC_tran"/>
    <property type="match status" value="1"/>
</dbReference>
<comment type="subcellular location">
    <subcellularLocation>
        <location evidence="1">Membrane</location>
        <topology evidence="1">Multi-pass membrane protein</topology>
    </subcellularLocation>
</comment>
<dbReference type="Gene3D" id="3.40.50.300">
    <property type="entry name" value="P-loop containing nucleotide triphosphate hydrolases"/>
    <property type="match status" value="1"/>
</dbReference>
<keyword evidence="5" id="KW-0547">Nucleotide-binding</keyword>
<dbReference type="InterPro" id="IPR017871">
    <property type="entry name" value="ABC_transporter-like_CS"/>
</dbReference>
<feature type="transmembrane region" description="Helical" evidence="9">
    <location>
        <begin position="529"/>
        <end position="551"/>
    </location>
</feature>
<evidence type="ECO:0000256" key="1">
    <source>
        <dbReference type="ARBA" id="ARBA00004141"/>
    </source>
</evidence>
<evidence type="ECO:0000256" key="8">
    <source>
        <dbReference type="ARBA" id="ARBA00023136"/>
    </source>
</evidence>
<accession>A0A8D8SHJ5</accession>
<feature type="transmembrane region" description="Helical" evidence="9">
    <location>
        <begin position="502"/>
        <end position="522"/>
    </location>
</feature>
<reference evidence="11" key="1">
    <citation type="submission" date="2021-05" db="EMBL/GenBank/DDBJ databases">
        <authorList>
            <person name="Alioto T."/>
            <person name="Alioto T."/>
            <person name="Gomez Garrido J."/>
        </authorList>
    </citation>
    <scope>NUCLEOTIDE SEQUENCE</scope>
</reference>
<feature type="transmembrane region" description="Helical" evidence="9">
    <location>
        <begin position="463"/>
        <end position="490"/>
    </location>
</feature>
<evidence type="ECO:0000256" key="4">
    <source>
        <dbReference type="ARBA" id="ARBA00022692"/>
    </source>
</evidence>
<dbReference type="GO" id="GO:0140359">
    <property type="term" value="F:ABC-type transporter activity"/>
    <property type="evidence" value="ECO:0007669"/>
    <property type="project" value="InterPro"/>
</dbReference>
<dbReference type="PANTHER" id="PTHR48041">
    <property type="entry name" value="ABC TRANSPORTER G FAMILY MEMBER 28"/>
    <property type="match status" value="1"/>
</dbReference>
<dbReference type="Pfam" id="PF01061">
    <property type="entry name" value="ABC2_membrane"/>
    <property type="match status" value="1"/>
</dbReference>
<comment type="similarity">
    <text evidence="2">Belongs to the ABC transporter superfamily. ABCG family. Eye pigment precursor importer (TC 3.A.1.204) subfamily.</text>
</comment>
<evidence type="ECO:0000256" key="3">
    <source>
        <dbReference type="ARBA" id="ARBA00022448"/>
    </source>
</evidence>
<keyword evidence="8 9" id="KW-0472">Membrane</keyword>
<keyword evidence="6" id="KW-0067">ATP-binding</keyword>
<dbReference type="SMART" id="SM00382">
    <property type="entry name" value="AAA"/>
    <property type="match status" value="1"/>
</dbReference>
<dbReference type="InterPro" id="IPR003593">
    <property type="entry name" value="AAA+_ATPase"/>
</dbReference>
<dbReference type="InterPro" id="IPR003439">
    <property type="entry name" value="ABC_transporter-like_ATP-bd"/>
</dbReference>
<sequence>MEMDSVKGESFALENYAGVHRKKIYMRSKSKSEQPPGFTLSWSSLSVYCVNKKTSFFSTKVTTKKLVNNVTGVARAGTLTAVMGASGAGKTTLLSALAQRNNGGLVVEGDVRVNGVTIGSKIRKISAFLYQKDLFTPTLTVYEHLVFYARLKLDRRLSKTEIKDKVFDILRQVGLLGVANRQIGTSGDHVQIFLSGGEKRRLSFATEMLSDPDLFFCDEVTSGLDSYSTLHLVSTMKQMCSEHQKTIVCSIHQPSSELLYLFDSLIILAESRTAFIGTPDSAVEFLKTQGYECPLNFNPADFFIKILAITADDEQNSRKRIKQICDAYVSSETAQSIDTLIHGTMTTSDSEPIRDNSSNIKPTTWLTKFLLVTYRLEVGILRNRQYLILRVMQKVLIGLMLGSIYSGTLTQDQLGIQAMEGLFYMIVLENVFPSVFSSINKFQSQVPLFVRDYEDGLVSTLQFYTAMCVAWFPIMVFESIVITSSLYLLAGAYVSLDLYIDTLYICAVTSVLSMVCGMAFSASIDSYEICSFVLGEFIQLTNICAGFYMSLRTIPVYLKFFEFVSWERSSVELLSIIHIQGITDYACSNRTGIELPCLQTGAQVLNQYGYSPANFTWDFVSMYLLMAAFYLLGYGFFFRRILKITTV</sequence>
<keyword evidence="4 9" id="KW-0812">Transmembrane</keyword>
<dbReference type="AlphaFoldDB" id="A0A8D8SHJ5"/>
<evidence type="ECO:0000256" key="2">
    <source>
        <dbReference type="ARBA" id="ARBA00005814"/>
    </source>
</evidence>
<dbReference type="PROSITE" id="PS00211">
    <property type="entry name" value="ABC_TRANSPORTER_1"/>
    <property type="match status" value="1"/>
</dbReference>
<dbReference type="Pfam" id="PF19055">
    <property type="entry name" value="ABC2_membrane_7"/>
    <property type="match status" value="1"/>
</dbReference>
<dbReference type="InterPro" id="IPR013525">
    <property type="entry name" value="ABC2_TM"/>
</dbReference>
<dbReference type="GO" id="GO:0030659">
    <property type="term" value="C:cytoplasmic vesicle membrane"/>
    <property type="evidence" value="ECO:0007669"/>
    <property type="project" value="TreeGrafter"/>
</dbReference>
<evidence type="ECO:0000256" key="9">
    <source>
        <dbReference type="SAM" id="Phobius"/>
    </source>
</evidence>
<dbReference type="InterPro" id="IPR043926">
    <property type="entry name" value="ABCG_dom"/>
</dbReference>
<dbReference type="EMBL" id="HBUF01681476">
    <property type="protein sequence ID" value="CAG6792401.1"/>
    <property type="molecule type" value="Transcribed_RNA"/>
</dbReference>
<keyword evidence="3" id="KW-0813">Transport</keyword>
<dbReference type="InterPro" id="IPR050352">
    <property type="entry name" value="ABCG_transporters"/>
</dbReference>
<keyword evidence="7 9" id="KW-1133">Transmembrane helix</keyword>
<dbReference type="PANTHER" id="PTHR48041:SF139">
    <property type="entry name" value="PROTEIN SCARLET"/>
    <property type="match status" value="1"/>
</dbReference>
<evidence type="ECO:0000259" key="10">
    <source>
        <dbReference type="PROSITE" id="PS50893"/>
    </source>
</evidence>
<protein>
    <submittedName>
        <fullName evidence="11">Protein scarlet</fullName>
    </submittedName>
</protein>
<organism evidence="11">
    <name type="scientific">Cacopsylla melanoneura</name>
    <dbReference type="NCBI Taxonomy" id="428564"/>
    <lineage>
        <taxon>Eukaryota</taxon>
        <taxon>Metazoa</taxon>
        <taxon>Ecdysozoa</taxon>
        <taxon>Arthropoda</taxon>
        <taxon>Hexapoda</taxon>
        <taxon>Insecta</taxon>
        <taxon>Pterygota</taxon>
        <taxon>Neoptera</taxon>
        <taxon>Paraneoptera</taxon>
        <taxon>Hemiptera</taxon>
        <taxon>Sternorrhyncha</taxon>
        <taxon>Psylloidea</taxon>
        <taxon>Psyllidae</taxon>
        <taxon>Psyllinae</taxon>
        <taxon>Cacopsylla</taxon>
    </lineage>
</organism>
<dbReference type="EMBL" id="HBUF01222069">
    <property type="protein sequence ID" value="CAG6669819.1"/>
    <property type="molecule type" value="Transcribed_RNA"/>
</dbReference>
<evidence type="ECO:0000256" key="5">
    <source>
        <dbReference type="ARBA" id="ARBA00022741"/>
    </source>
</evidence>